<dbReference type="EMBL" id="CDMY01000593">
    <property type="protein sequence ID" value="CEM25237.1"/>
    <property type="molecule type" value="Genomic_DNA"/>
</dbReference>
<accession>A0A0G4G8Z6</accession>
<dbReference type="AlphaFoldDB" id="A0A0G4G8Z6"/>
<dbReference type="Proteomes" id="UP000041254">
    <property type="component" value="Unassembled WGS sequence"/>
</dbReference>
<dbReference type="InParanoid" id="A0A0G4G8Z6"/>
<keyword evidence="2" id="KW-0812">Transmembrane</keyword>
<evidence type="ECO:0000256" key="2">
    <source>
        <dbReference type="SAM" id="Phobius"/>
    </source>
</evidence>
<reference evidence="3 4" key="1">
    <citation type="submission" date="2014-11" db="EMBL/GenBank/DDBJ databases">
        <authorList>
            <person name="Zhu J."/>
            <person name="Qi W."/>
            <person name="Song R."/>
        </authorList>
    </citation>
    <scope>NUCLEOTIDE SEQUENCE [LARGE SCALE GENOMIC DNA]</scope>
</reference>
<organism evidence="3 4">
    <name type="scientific">Vitrella brassicaformis (strain CCMP3155)</name>
    <dbReference type="NCBI Taxonomy" id="1169540"/>
    <lineage>
        <taxon>Eukaryota</taxon>
        <taxon>Sar</taxon>
        <taxon>Alveolata</taxon>
        <taxon>Colpodellida</taxon>
        <taxon>Vitrellaceae</taxon>
        <taxon>Vitrella</taxon>
    </lineage>
</organism>
<evidence type="ECO:0000313" key="4">
    <source>
        <dbReference type="Proteomes" id="UP000041254"/>
    </source>
</evidence>
<keyword evidence="4" id="KW-1185">Reference proteome</keyword>
<name>A0A0G4G8Z6_VITBC</name>
<feature type="region of interest" description="Disordered" evidence="1">
    <location>
        <begin position="1"/>
        <end position="33"/>
    </location>
</feature>
<evidence type="ECO:0000256" key="1">
    <source>
        <dbReference type="SAM" id="MobiDB-lite"/>
    </source>
</evidence>
<feature type="transmembrane region" description="Helical" evidence="2">
    <location>
        <begin position="57"/>
        <end position="75"/>
    </location>
</feature>
<gene>
    <name evidence="3" type="ORF">Vbra_22038</name>
</gene>
<dbReference type="VEuPathDB" id="CryptoDB:Vbra_22038"/>
<sequence>MVSATRPAESLEYRSESEAEGDAEGGTGDKDASPQEADMWGFLVLRIGCVTFWLTDYPMRHFLLIIGLVLIYAVYW</sequence>
<keyword evidence="2" id="KW-1133">Transmembrane helix</keyword>
<keyword evidence="2" id="KW-0472">Membrane</keyword>
<proteinExistence type="predicted"/>
<protein>
    <submittedName>
        <fullName evidence="3">Uncharacterized protein</fullName>
    </submittedName>
</protein>
<evidence type="ECO:0000313" key="3">
    <source>
        <dbReference type="EMBL" id="CEM25237.1"/>
    </source>
</evidence>